<dbReference type="SUPFAM" id="SSF55957">
    <property type="entry name" value="Phosphoglucomutase, C-terminal domain"/>
    <property type="match status" value="1"/>
</dbReference>
<reference evidence="9 10" key="1">
    <citation type="submission" date="2015-08" db="EMBL/GenBank/DDBJ databases">
        <title>Ancestral chromatin configuration constrains chromatin evolution on differentiating sex chromosomes in Drosophila.</title>
        <authorList>
            <person name="Zhou Q."/>
            <person name="Bachtrog D."/>
        </authorList>
    </citation>
    <scope>NUCLEOTIDE SEQUENCE [LARGE SCALE GENOMIC DNA]</scope>
    <source>
        <tissue evidence="9">Whole larvae</tissue>
    </source>
</reference>
<dbReference type="GO" id="GO:0005634">
    <property type="term" value="C:nucleus"/>
    <property type="evidence" value="ECO:0007669"/>
    <property type="project" value="TreeGrafter"/>
</dbReference>
<keyword evidence="3" id="KW-0479">Metal-binding</keyword>
<keyword evidence="10" id="KW-1185">Reference proteome</keyword>
<protein>
    <submittedName>
        <fullName evidence="9">CG10202</fullName>
    </submittedName>
</protein>
<dbReference type="CDD" id="cd05799">
    <property type="entry name" value="PGM2"/>
    <property type="match status" value="1"/>
</dbReference>
<evidence type="ECO:0000259" key="7">
    <source>
        <dbReference type="Pfam" id="PF02879"/>
    </source>
</evidence>
<dbReference type="Gene3D" id="3.40.120.10">
    <property type="entry name" value="Alpha-D-Glucose-1,6-Bisphosphate, subunit A, domain 3"/>
    <property type="match status" value="3"/>
</dbReference>
<dbReference type="InterPro" id="IPR036900">
    <property type="entry name" value="A-D-PHexomutase_C_sf"/>
</dbReference>
<feature type="domain" description="Alpha-D-phosphohexomutase alpha/beta/alpha" evidence="6">
    <location>
        <begin position="65"/>
        <end position="203"/>
    </location>
</feature>
<accession>A0A0M4EBT9</accession>
<sequence length="621" mass="69974">MLAPNAPTTPAELIKSLELSGRDELDMQIKNWIMWDRNDATLQQVVSAVKEKDWDALEQRLCHRNAFGTAGLRAGMRAGFDSINDLTIIQTAQGLSSFLTEQYPNVVRRETQGVVIGYDGRYNSKRLAQLTATVMLNGRCKVYLFNRITTTPLVAFGVVHLKCLAGVMVTGSHNAKHDNGFKVYWTNGAPIVAPLDKQIQAAVLNCLEPVPSNWDLSILDEHALLEDPYREVYPAYYEAMSNLLPYNYIETNECSQLRFVYTALHGAGYPYIREAFYQARLKPVIPVPEQKDSDPEFPTISFPDPIEGKDSLNLAIRKAEEEHCTIILANDPDGDRLAVAELDPKGRWKIFNGNELGALLGWWALESYKTRTPKPNVSNCVMIGSLVSSKILAAMARAEGFTFVETLVGFKWMSSKALELQALGKTVLLAFEQPIGYMFTTMVADKDGINAACQVATMACYLRSTRNVTLIEKLREIYDTYGYHCTMMQSMTYKSPWQVDKMFTRLRSFDDEQPGTYPKCILNGEFDVRSVRDLTTGLDTSFPDNKARMPVSPNKHMITFTFTNGMTFTVRDSGTEPKIKIYSEIFGLPEEKEWDELHDTLKRMTEAAISEFIQPDEMGLT</sequence>
<dbReference type="OrthoDB" id="8300170at2759"/>
<keyword evidence="5" id="KW-0413">Isomerase</keyword>
<dbReference type="SUPFAM" id="SSF53738">
    <property type="entry name" value="Phosphoglucomutase, first 3 domains"/>
    <property type="match status" value="3"/>
</dbReference>
<dbReference type="AlphaFoldDB" id="A0A0M4EBT9"/>
<dbReference type="Pfam" id="PF02878">
    <property type="entry name" value="PGM_PMM_I"/>
    <property type="match status" value="1"/>
</dbReference>
<dbReference type="OMA" id="CFGYMFG"/>
<dbReference type="InterPro" id="IPR016055">
    <property type="entry name" value="A-D-PHexomutase_a/b/a-I/II/III"/>
</dbReference>
<evidence type="ECO:0000256" key="2">
    <source>
        <dbReference type="ARBA" id="ARBA00022553"/>
    </source>
</evidence>
<dbReference type="Proteomes" id="UP000494163">
    <property type="component" value="Chromosome 2R"/>
</dbReference>
<name>A0A0M4EBT9_DROBS</name>
<organism evidence="9 10">
    <name type="scientific">Drosophila busckii</name>
    <name type="common">Fruit fly</name>
    <dbReference type="NCBI Taxonomy" id="30019"/>
    <lineage>
        <taxon>Eukaryota</taxon>
        <taxon>Metazoa</taxon>
        <taxon>Ecdysozoa</taxon>
        <taxon>Arthropoda</taxon>
        <taxon>Hexapoda</taxon>
        <taxon>Insecta</taxon>
        <taxon>Pterygota</taxon>
        <taxon>Neoptera</taxon>
        <taxon>Endopterygota</taxon>
        <taxon>Diptera</taxon>
        <taxon>Brachycera</taxon>
        <taxon>Muscomorpha</taxon>
        <taxon>Ephydroidea</taxon>
        <taxon>Drosophilidae</taxon>
        <taxon>Drosophila</taxon>
    </lineage>
</organism>
<dbReference type="Pfam" id="PF02879">
    <property type="entry name" value="PGM_PMM_II"/>
    <property type="match status" value="1"/>
</dbReference>
<dbReference type="EMBL" id="CP012524">
    <property type="protein sequence ID" value="ALC41065.1"/>
    <property type="molecule type" value="Genomic_DNA"/>
</dbReference>
<dbReference type="InterPro" id="IPR005846">
    <property type="entry name" value="A-D-PHexomutase_a/b/a-III"/>
</dbReference>
<evidence type="ECO:0000256" key="3">
    <source>
        <dbReference type="ARBA" id="ARBA00022723"/>
    </source>
</evidence>
<dbReference type="GO" id="GO:0006166">
    <property type="term" value="P:purine ribonucleoside salvage"/>
    <property type="evidence" value="ECO:0007669"/>
    <property type="project" value="TreeGrafter"/>
</dbReference>
<dbReference type="PANTHER" id="PTHR45745:SF1">
    <property type="entry name" value="PHOSPHOGLUCOMUTASE 2B-RELATED"/>
    <property type="match status" value="1"/>
</dbReference>
<dbReference type="GO" id="GO:0005975">
    <property type="term" value="P:carbohydrate metabolic process"/>
    <property type="evidence" value="ECO:0007669"/>
    <property type="project" value="InterPro"/>
</dbReference>
<keyword evidence="4" id="KW-0460">Magnesium</keyword>
<evidence type="ECO:0000259" key="8">
    <source>
        <dbReference type="Pfam" id="PF02880"/>
    </source>
</evidence>
<evidence type="ECO:0000313" key="10">
    <source>
        <dbReference type="Proteomes" id="UP000494163"/>
    </source>
</evidence>
<keyword evidence="2" id="KW-0597">Phosphoprotein</keyword>
<dbReference type="GO" id="GO:0008973">
    <property type="term" value="F:phosphopentomutase activity"/>
    <property type="evidence" value="ECO:0007669"/>
    <property type="project" value="TreeGrafter"/>
</dbReference>
<evidence type="ECO:0000256" key="1">
    <source>
        <dbReference type="ARBA" id="ARBA00010231"/>
    </source>
</evidence>
<feature type="domain" description="Alpha-D-phosphohexomutase alpha/beta/alpha" evidence="8">
    <location>
        <begin position="352"/>
        <end position="479"/>
    </location>
</feature>
<dbReference type="InterPro" id="IPR005844">
    <property type="entry name" value="A-D-PHexomutase_a/b/a-I"/>
</dbReference>
<feature type="domain" description="Alpha-D-phosphohexomutase alpha/beta/alpha" evidence="7">
    <location>
        <begin position="235"/>
        <end position="345"/>
    </location>
</feature>
<dbReference type="STRING" id="30019.A0A0M4EBT9"/>
<comment type="similarity">
    <text evidence="1">Belongs to the phosphohexose mutase family.</text>
</comment>
<evidence type="ECO:0000313" key="9">
    <source>
        <dbReference type="EMBL" id="ALC41065.1"/>
    </source>
</evidence>
<dbReference type="Pfam" id="PF02880">
    <property type="entry name" value="PGM_PMM_III"/>
    <property type="match status" value="1"/>
</dbReference>
<evidence type="ECO:0000256" key="5">
    <source>
        <dbReference type="ARBA" id="ARBA00023235"/>
    </source>
</evidence>
<proteinExistence type="inferred from homology"/>
<dbReference type="GO" id="GO:0046872">
    <property type="term" value="F:metal ion binding"/>
    <property type="evidence" value="ECO:0007669"/>
    <property type="project" value="UniProtKB-KW"/>
</dbReference>
<dbReference type="PANTHER" id="PTHR45745">
    <property type="entry name" value="PHOSPHOMANNOMUTASE 45A"/>
    <property type="match status" value="1"/>
</dbReference>
<dbReference type="InterPro" id="IPR005845">
    <property type="entry name" value="A-D-PHexomutase_a/b/a-II"/>
</dbReference>
<evidence type="ECO:0000256" key="4">
    <source>
        <dbReference type="ARBA" id="ARBA00022842"/>
    </source>
</evidence>
<gene>
    <name evidence="9" type="ORF">Dbus_chr2Rg644</name>
</gene>
<evidence type="ECO:0000259" key="6">
    <source>
        <dbReference type="Pfam" id="PF02878"/>
    </source>
</evidence>